<dbReference type="InterPro" id="IPR036942">
    <property type="entry name" value="Beta-barrel_TonB_sf"/>
</dbReference>
<dbReference type="GO" id="GO:0009279">
    <property type="term" value="C:cell outer membrane"/>
    <property type="evidence" value="ECO:0007669"/>
    <property type="project" value="UniProtKB-SubCell"/>
</dbReference>
<comment type="caution">
    <text evidence="11">The sequence shown here is derived from an EMBL/GenBank/DDBJ whole genome shotgun (WGS) entry which is preliminary data.</text>
</comment>
<evidence type="ECO:0000256" key="4">
    <source>
        <dbReference type="ARBA" id="ARBA00022692"/>
    </source>
</evidence>
<dbReference type="Gene3D" id="2.40.170.20">
    <property type="entry name" value="TonB-dependent receptor, beta-barrel domain"/>
    <property type="match status" value="1"/>
</dbReference>
<dbReference type="InterPro" id="IPR023996">
    <property type="entry name" value="TonB-dep_OMP_SusC/RagA"/>
</dbReference>
<dbReference type="PANTHER" id="PTHR30069:SF29">
    <property type="entry name" value="HEMOGLOBIN AND HEMOGLOBIN-HAPTOGLOBIN-BINDING PROTEIN 1-RELATED"/>
    <property type="match status" value="1"/>
</dbReference>
<gene>
    <name evidence="11" type="ORF">EV195_10229</name>
</gene>
<dbReference type="Gene3D" id="2.170.130.10">
    <property type="entry name" value="TonB-dependent receptor, plug domain"/>
    <property type="match status" value="1"/>
</dbReference>
<dbReference type="InterPro" id="IPR037066">
    <property type="entry name" value="Plug_dom_sf"/>
</dbReference>
<sequence>MITKFNGILALFFAFIVQISFAQEKTISGIVSDQSGPLPGVSVQKKGSATGTETDFDGKYTIKAKSGDVLVFRFVGMQTVEKTVGNSSSINVVMGEDSNVLEEVVVTGVATGTSKKKLGVSVNSISSQKLESPGTQSIDQALQGKIAGTVVQSTTGQPGQQQNIVLRAINSLNSSQPMILIDGVQILTTSSSVGGASNQSSRLADIDFSTIERVETISGAAAGTIYGAQGANGVINIITKKGKAGKMKVTVRTDLGVVNAITGDDLKRSKFHRYQTDAQGFLTDLNGIRVSDLNNEAQYGAVAINPVTVGTSQLGAAGINDTPFAEQTYDATDVLFNTAINQTLGVNLVGGSEKTNYLLAANRTEQESVLVPGKYVKYDARFNLGVDLADNLKVTGRFDVINSANDTGTNTDNANANNLINNVFQNLPHVDLLSVRNSDGDFVVQPDLTDPNSTNPFFFRRYQTRLDEVTRYISSFNLNYKPTDYLSFDVKYGYDTYTQNFTFFQENKSDHQQERVITNNKTGRINFITNQEYFQNFLASANLTLDFKEQFGWDTNIVSTTTVNFDWRDQELTSNSVSGTDNPFGAFGEFNINQSSTKVLNPFFNSQFRTYGYLVNQKFDFGSLFGFSAGFRQDFSNRFGSGLDFTFPRADAYFNIGETFENDAVNLLKIRAAYGEAGIQPPFGNNLITLSSTTLGADVGTAFPATLSNEALEVEKTRELEVGLDYGFTPSEGAWFSSVNGFVNYFTRETTGAIFRGELAPSTGAGGIQSNNYDLSSNGIEFSADTQVYRSEDFGWNFGVRFTKSQAVLDRIASGQPLVVSDNFVLEEGQEVGTFSLFKVVEDLNETDLDGNLIIPTADQGNFTKASSGYIVNKNTGNVVITPDKRTLGSSQPDFVMTFINDFQISDFVNLSLQLDWFQGLDVYNNAKQWLYNNGLHADTAVPVTIEDPSGTDQTGAFVQYYTSLYNTNVPLSHFLEDASFLRLRTVSVNFKLKKFIKSDFIDALDVRISGRNLLTFTDYTGLDPEASRTFGNTFQRGFDEFTMPNTKSINLGINISF</sequence>
<dbReference type="InterPro" id="IPR008969">
    <property type="entry name" value="CarboxyPept-like_regulatory"/>
</dbReference>
<evidence type="ECO:0000256" key="7">
    <source>
        <dbReference type="ARBA" id="ARBA00023237"/>
    </source>
</evidence>
<dbReference type="OrthoDB" id="9768177at2"/>
<evidence type="ECO:0000313" key="12">
    <source>
        <dbReference type="Proteomes" id="UP000294564"/>
    </source>
</evidence>
<keyword evidence="12" id="KW-1185">Reference proteome</keyword>
<keyword evidence="6 8" id="KW-0472">Membrane</keyword>
<evidence type="ECO:0000256" key="5">
    <source>
        <dbReference type="ARBA" id="ARBA00022729"/>
    </source>
</evidence>
<dbReference type="AlphaFoldDB" id="A0A4R2NYU2"/>
<keyword evidence="5 9" id="KW-0732">Signal</keyword>
<dbReference type="Pfam" id="PF07715">
    <property type="entry name" value="Plug"/>
    <property type="match status" value="1"/>
</dbReference>
<dbReference type="SUPFAM" id="SSF49464">
    <property type="entry name" value="Carboxypeptidase regulatory domain-like"/>
    <property type="match status" value="1"/>
</dbReference>
<dbReference type="GO" id="GO:0044718">
    <property type="term" value="P:siderophore transmembrane transport"/>
    <property type="evidence" value="ECO:0007669"/>
    <property type="project" value="TreeGrafter"/>
</dbReference>
<protein>
    <submittedName>
        <fullName evidence="11">TonB-linked SusC/RagA family outer membrane protein</fullName>
    </submittedName>
</protein>
<dbReference type="RefSeq" id="WP_132793384.1">
    <property type="nucleotide sequence ID" value="NZ_SLXM01000002.1"/>
</dbReference>
<comment type="similarity">
    <text evidence="8">Belongs to the TonB-dependent receptor family.</text>
</comment>
<evidence type="ECO:0000256" key="9">
    <source>
        <dbReference type="SAM" id="SignalP"/>
    </source>
</evidence>
<keyword evidence="7 8" id="KW-0998">Cell outer membrane</keyword>
<dbReference type="GO" id="GO:0015344">
    <property type="term" value="F:siderophore uptake transmembrane transporter activity"/>
    <property type="evidence" value="ECO:0007669"/>
    <property type="project" value="TreeGrafter"/>
</dbReference>
<accession>A0A4R2NYU2</accession>
<dbReference type="Proteomes" id="UP000294564">
    <property type="component" value="Unassembled WGS sequence"/>
</dbReference>
<dbReference type="InterPro" id="IPR012910">
    <property type="entry name" value="Plug_dom"/>
</dbReference>
<dbReference type="Pfam" id="PF13715">
    <property type="entry name" value="CarbopepD_reg_2"/>
    <property type="match status" value="1"/>
</dbReference>
<evidence type="ECO:0000313" key="11">
    <source>
        <dbReference type="EMBL" id="TCP26691.1"/>
    </source>
</evidence>
<proteinExistence type="inferred from homology"/>
<dbReference type="NCBIfam" id="TIGR04056">
    <property type="entry name" value="OMP_RagA_SusC"/>
    <property type="match status" value="1"/>
</dbReference>
<keyword evidence="3 8" id="KW-1134">Transmembrane beta strand</keyword>
<keyword evidence="2 8" id="KW-0813">Transport</keyword>
<evidence type="ECO:0000256" key="1">
    <source>
        <dbReference type="ARBA" id="ARBA00004571"/>
    </source>
</evidence>
<dbReference type="SUPFAM" id="SSF56935">
    <property type="entry name" value="Porins"/>
    <property type="match status" value="1"/>
</dbReference>
<feature type="signal peptide" evidence="9">
    <location>
        <begin position="1"/>
        <end position="22"/>
    </location>
</feature>
<keyword evidence="4 8" id="KW-0812">Transmembrane</keyword>
<reference evidence="11 12" key="1">
    <citation type="submission" date="2019-03" db="EMBL/GenBank/DDBJ databases">
        <title>Genomic Encyclopedia of Type Strains, Phase IV (KMG-IV): sequencing the most valuable type-strain genomes for metagenomic binning, comparative biology and taxonomic classification.</title>
        <authorList>
            <person name="Goeker M."/>
        </authorList>
    </citation>
    <scope>NUCLEOTIDE SEQUENCE [LARGE SCALE GENOMIC DNA]</scope>
    <source>
        <strain evidence="11 12">DSM 14836</strain>
    </source>
</reference>
<evidence type="ECO:0000256" key="6">
    <source>
        <dbReference type="ARBA" id="ARBA00023136"/>
    </source>
</evidence>
<dbReference type="PANTHER" id="PTHR30069">
    <property type="entry name" value="TONB-DEPENDENT OUTER MEMBRANE RECEPTOR"/>
    <property type="match status" value="1"/>
</dbReference>
<evidence type="ECO:0000259" key="10">
    <source>
        <dbReference type="Pfam" id="PF07715"/>
    </source>
</evidence>
<name>A0A4R2NYU2_9FLAO</name>
<feature type="domain" description="TonB-dependent receptor plug" evidence="10">
    <location>
        <begin position="115"/>
        <end position="234"/>
    </location>
</feature>
<organism evidence="11 12">
    <name type="scientific">Tenacibaculum skagerrakense</name>
    <dbReference type="NCBI Taxonomy" id="186571"/>
    <lineage>
        <taxon>Bacteria</taxon>
        <taxon>Pseudomonadati</taxon>
        <taxon>Bacteroidota</taxon>
        <taxon>Flavobacteriia</taxon>
        <taxon>Flavobacteriales</taxon>
        <taxon>Flavobacteriaceae</taxon>
        <taxon>Tenacibaculum</taxon>
    </lineage>
</organism>
<feature type="chain" id="PRO_5020580051" evidence="9">
    <location>
        <begin position="23"/>
        <end position="1058"/>
    </location>
</feature>
<evidence type="ECO:0000256" key="8">
    <source>
        <dbReference type="PROSITE-ProRule" id="PRU01360"/>
    </source>
</evidence>
<evidence type="ECO:0000256" key="3">
    <source>
        <dbReference type="ARBA" id="ARBA00022452"/>
    </source>
</evidence>
<evidence type="ECO:0000256" key="2">
    <source>
        <dbReference type="ARBA" id="ARBA00022448"/>
    </source>
</evidence>
<comment type="subcellular location">
    <subcellularLocation>
        <location evidence="1 8">Cell outer membrane</location>
        <topology evidence="1 8">Multi-pass membrane protein</topology>
    </subcellularLocation>
</comment>
<dbReference type="PROSITE" id="PS52016">
    <property type="entry name" value="TONB_DEPENDENT_REC_3"/>
    <property type="match status" value="1"/>
</dbReference>
<dbReference type="EMBL" id="SLXM01000002">
    <property type="protein sequence ID" value="TCP26691.1"/>
    <property type="molecule type" value="Genomic_DNA"/>
</dbReference>
<dbReference type="InterPro" id="IPR039426">
    <property type="entry name" value="TonB-dep_rcpt-like"/>
</dbReference>